<dbReference type="EMBL" id="JARKIF010000013">
    <property type="protein sequence ID" value="KAJ7624625.1"/>
    <property type="molecule type" value="Genomic_DNA"/>
</dbReference>
<feature type="compositionally biased region" description="Basic and acidic residues" evidence="1">
    <location>
        <begin position="17"/>
        <end position="26"/>
    </location>
</feature>
<dbReference type="AlphaFoldDB" id="A0AAD7FK18"/>
<accession>A0AAD7FK18</accession>
<protein>
    <recommendedName>
        <fullName evidence="4">Protein kinase domain-containing protein</fullName>
    </recommendedName>
</protein>
<gene>
    <name evidence="2" type="ORF">FB45DRAFT_923892</name>
</gene>
<dbReference type="Proteomes" id="UP001221142">
    <property type="component" value="Unassembled WGS sequence"/>
</dbReference>
<evidence type="ECO:0000313" key="3">
    <source>
        <dbReference type="Proteomes" id="UP001221142"/>
    </source>
</evidence>
<evidence type="ECO:0000313" key="2">
    <source>
        <dbReference type="EMBL" id="KAJ7624625.1"/>
    </source>
</evidence>
<organism evidence="2 3">
    <name type="scientific">Roridomyces roridus</name>
    <dbReference type="NCBI Taxonomy" id="1738132"/>
    <lineage>
        <taxon>Eukaryota</taxon>
        <taxon>Fungi</taxon>
        <taxon>Dikarya</taxon>
        <taxon>Basidiomycota</taxon>
        <taxon>Agaricomycotina</taxon>
        <taxon>Agaricomycetes</taxon>
        <taxon>Agaricomycetidae</taxon>
        <taxon>Agaricales</taxon>
        <taxon>Marasmiineae</taxon>
        <taxon>Mycenaceae</taxon>
        <taxon>Roridomyces</taxon>
    </lineage>
</organism>
<proteinExistence type="predicted"/>
<sequence>MSKDTPIGSGVPTQAHSIEDEAHQEKPPLSSTTGALFSHTKDFVIEGGNFTNINYPPPSKPPNFREIPMGDLILNHEIPGASDSKWIVRRHNRKLPNYIMGLQSPMTARIIEGPGAEEQWRKEIALYSYLRNPYVVQLYGIGRSGGIHALVFHDDLIPWRNFEHQYVDQSHFSLVYFYTCL</sequence>
<name>A0AAD7FK18_9AGAR</name>
<keyword evidence="3" id="KW-1185">Reference proteome</keyword>
<comment type="caution">
    <text evidence="2">The sequence shown here is derived from an EMBL/GenBank/DDBJ whole genome shotgun (WGS) entry which is preliminary data.</text>
</comment>
<feature type="region of interest" description="Disordered" evidence="1">
    <location>
        <begin position="1"/>
        <end position="33"/>
    </location>
</feature>
<evidence type="ECO:0008006" key="4">
    <source>
        <dbReference type="Google" id="ProtNLM"/>
    </source>
</evidence>
<evidence type="ECO:0000256" key="1">
    <source>
        <dbReference type="SAM" id="MobiDB-lite"/>
    </source>
</evidence>
<reference evidence="2" key="1">
    <citation type="submission" date="2023-03" db="EMBL/GenBank/DDBJ databases">
        <title>Massive genome expansion in bonnet fungi (Mycena s.s.) driven by repeated elements and novel gene families across ecological guilds.</title>
        <authorList>
            <consortium name="Lawrence Berkeley National Laboratory"/>
            <person name="Harder C.B."/>
            <person name="Miyauchi S."/>
            <person name="Viragh M."/>
            <person name="Kuo A."/>
            <person name="Thoen E."/>
            <person name="Andreopoulos B."/>
            <person name="Lu D."/>
            <person name="Skrede I."/>
            <person name="Drula E."/>
            <person name="Henrissat B."/>
            <person name="Morin E."/>
            <person name="Kohler A."/>
            <person name="Barry K."/>
            <person name="LaButti K."/>
            <person name="Morin E."/>
            <person name="Salamov A."/>
            <person name="Lipzen A."/>
            <person name="Mereny Z."/>
            <person name="Hegedus B."/>
            <person name="Baldrian P."/>
            <person name="Stursova M."/>
            <person name="Weitz H."/>
            <person name="Taylor A."/>
            <person name="Grigoriev I.V."/>
            <person name="Nagy L.G."/>
            <person name="Martin F."/>
            <person name="Kauserud H."/>
        </authorList>
    </citation>
    <scope>NUCLEOTIDE SEQUENCE</scope>
    <source>
        <strain evidence="2">9284</strain>
    </source>
</reference>
<feature type="non-terminal residue" evidence="2">
    <location>
        <position position="1"/>
    </location>
</feature>